<name>A0A2T1AKB3_TRISK</name>
<dbReference type="Gene3D" id="3.40.30.10">
    <property type="entry name" value="Glutaredoxin"/>
    <property type="match status" value="1"/>
</dbReference>
<protein>
    <submittedName>
        <fullName evidence="3">Thioredoxin-like protein</fullName>
    </submittedName>
</protein>
<sequence length="146" mass="16387">MAAPFLWPETVSADASAASFNTEGIAWHSYGEGLDRAQAERKPIYMLVHATWCPTCRAFRSVFFERRVEALSRNLIFVLVDRDQEPEISQAYAPDGDYIPRSMILSPEGVLQEALDSGRSDYRYFLPVEEPGPLIGLLEQAMRSTG</sequence>
<dbReference type="InterPro" id="IPR051099">
    <property type="entry name" value="AGR/TXD"/>
</dbReference>
<dbReference type="SUPFAM" id="SSF52833">
    <property type="entry name" value="Thioredoxin-like"/>
    <property type="match status" value="1"/>
</dbReference>
<dbReference type="RefSeq" id="WP_165798098.1">
    <property type="nucleotide sequence ID" value="NZ_JBLWXK010000001.1"/>
</dbReference>
<dbReference type="PROSITE" id="PS51352">
    <property type="entry name" value="THIOREDOXIN_2"/>
    <property type="match status" value="1"/>
</dbReference>
<dbReference type="Proteomes" id="UP000237718">
    <property type="component" value="Unassembled WGS sequence"/>
</dbReference>
<dbReference type="InterPro" id="IPR013766">
    <property type="entry name" value="Thioredoxin_domain"/>
</dbReference>
<comment type="caution">
    <text evidence="3">The sequence shown here is derived from an EMBL/GenBank/DDBJ whole genome shotgun (WGS) entry which is preliminary data.</text>
</comment>
<evidence type="ECO:0000259" key="2">
    <source>
        <dbReference type="PROSITE" id="PS51352"/>
    </source>
</evidence>
<proteinExistence type="predicted"/>
<dbReference type="EMBL" id="PVUF01000003">
    <property type="protein sequence ID" value="PRZ48977.1"/>
    <property type="molecule type" value="Genomic_DNA"/>
</dbReference>
<dbReference type="AlphaFoldDB" id="A0A2T1AKB3"/>
<accession>A0A2T1AKB3</accession>
<feature type="domain" description="Thioredoxin" evidence="2">
    <location>
        <begin position="11"/>
        <end position="143"/>
    </location>
</feature>
<dbReference type="InterPro" id="IPR036249">
    <property type="entry name" value="Thioredoxin-like_sf"/>
</dbReference>
<reference evidence="3 4" key="1">
    <citation type="submission" date="2018-03" db="EMBL/GenBank/DDBJ databases">
        <title>Genomic Encyclopedia of Archaeal and Bacterial Type Strains, Phase II (KMG-II): from individual species to whole genera.</title>
        <authorList>
            <person name="Goeker M."/>
        </authorList>
    </citation>
    <scope>NUCLEOTIDE SEQUENCE [LARGE SCALE GENOMIC DNA]</scope>
    <source>
        <strain evidence="3 4">DSM 25328</strain>
    </source>
</reference>
<evidence type="ECO:0000313" key="4">
    <source>
        <dbReference type="Proteomes" id="UP000237718"/>
    </source>
</evidence>
<keyword evidence="1" id="KW-0732">Signal</keyword>
<dbReference type="PANTHER" id="PTHR15337">
    <property type="entry name" value="ANTERIOR GRADIENT PROTEIN-RELATED"/>
    <property type="match status" value="1"/>
</dbReference>
<evidence type="ECO:0000313" key="3">
    <source>
        <dbReference type="EMBL" id="PRZ48977.1"/>
    </source>
</evidence>
<evidence type="ECO:0000256" key="1">
    <source>
        <dbReference type="ARBA" id="ARBA00022729"/>
    </source>
</evidence>
<gene>
    <name evidence="3" type="ORF">CLV89_103292</name>
</gene>
<organism evidence="3 4">
    <name type="scientific">Tritonibacter scottomollicae</name>
    <name type="common">Epibacterium scottomollicae</name>
    <dbReference type="NCBI Taxonomy" id="483013"/>
    <lineage>
        <taxon>Bacteria</taxon>
        <taxon>Pseudomonadati</taxon>
        <taxon>Pseudomonadota</taxon>
        <taxon>Alphaproteobacteria</taxon>
        <taxon>Rhodobacterales</taxon>
        <taxon>Paracoccaceae</taxon>
        <taxon>Tritonibacter</taxon>
    </lineage>
</organism>
<dbReference type="Pfam" id="PF13899">
    <property type="entry name" value="Thioredoxin_7"/>
    <property type="match status" value="1"/>
</dbReference>
<dbReference type="PANTHER" id="PTHR15337:SF11">
    <property type="entry name" value="THIOREDOXIN DOMAIN-CONTAINING PROTEIN"/>
    <property type="match status" value="1"/>
</dbReference>